<dbReference type="SUPFAM" id="SSF56300">
    <property type="entry name" value="Metallo-dependent phosphatases"/>
    <property type="match status" value="1"/>
</dbReference>
<evidence type="ECO:0000256" key="1">
    <source>
        <dbReference type="SAM" id="SignalP"/>
    </source>
</evidence>
<reference evidence="4" key="1">
    <citation type="submission" date="2016-10" db="EMBL/GenBank/DDBJ databases">
        <authorList>
            <person name="Varghese N."/>
            <person name="Submissions S."/>
        </authorList>
    </citation>
    <scope>NUCLEOTIDE SEQUENCE [LARGE SCALE GENOMIC DNA]</scope>
    <source>
        <strain evidence="4">DSM 23920</strain>
    </source>
</reference>
<dbReference type="GO" id="GO:0016787">
    <property type="term" value="F:hydrolase activity"/>
    <property type="evidence" value="ECO:0007669"/>
    <property type="project" value="InterPro"/>
</dbReference>
<dbReference type="OrthoDB" id="5464769at2"/>
<keyword evidence="4" id="KW-1185">Reference proteome</keyword>
<dbReference type="PANTHER" id="PTHR43143:SF1">
    <property type="entry name" value="SERINE_THREONINE-PROTEIN PHOSPHATASE CPPED1"/>
    <property type="match status" value="1"/>
</dbReference>
<evidence type="ECO:0000313" key="3">
    <source>
        <dbReference type="EMBL" id="SEA95977.1"/>
    </source>
</evidence>
<dbReference type="Proteomes" id="UP000199656">
    <property type="component" value="Unassembled WGS sequence"/>
</dbReference>
<keyword evidence="1" id="KW-0732">Signal</keyword>
<feature type="chain" id="PRO_5011754005" evidence="1">
    <location>
        <begin position="24"/>
        <end position="393"/>
    </location>
</feature>
<dbReference type="InterPro" id="IPR051918">
    <property type="entry name" value="STPP_CPPED1"/>
</dbReference>
<dbReference type="InterPro" id="IPR004843">
    <property type="entry name" value="Calcineurin-like_PHP"/>
</dbReference>
<accession>A0A1H4FG16</accession>
<protein>
    <submittedName>
        <fullName evidence="3">Calcineurin-like phosphoesterase</fullName>
    </submittedName>
</protein>
<dbReference type="AlphaFoldDB" id="A0A1H4FG16"/>
<dbReference type="InterPro" id="IPR029052">
    <property type="entry name" value="Metallo-depent_PP-like"/>
</dbReference>
<dbReference type="EMBL" id="FNRL01000024">
    <property type="protein sequence ID" value="SEA95977.1"/>
    <property type="molecule type" value="Genomic_DNA"/>
</dbReference>
<dbReference type="PANTHER" id="PTHR43143">
    <property type="entry name" value="METALLOPHOSPHOESTERASE, CALCINEURIN SUPERFAMILY"/>
    <property type="match status" value="1"/>
</dbReference>
<dbReference type="RefSeq" id="WP_089764196.1">
    <property type="nucleotide sequence ID" value="NZ_BKAT01000043.1"/>
</dbReference>
<organism evidence="3 4">
    <name type="scientific">Chitinophaga terrae</name>
    <name type="common">ex Kim and Jung 2007</name>
    <dbReference type="NCBI Taxonomy" id="408074"/>
    <lineage>
        <taxon>Bacteria</taxon>
        <taxon>Pseudomonadati</taxon>
        <taxon>Bacteroidota</taxon>
        <taxon>Chitinophagia</taxon>
        <taxon>Chitinophagales</taxon>
        <taxon>Chitinophagaceae</taxon>
        <taxon>Chitinophaga</taxon>
    </lineage>
</organism>
<name>A0A1H4FG16_9BACT</name>
<feature type="signal peptide" evidence="1">
    <location>
        <begin position="1"/>
        <end position="23"/>
    </location>
</feature>
<evidence type="ECO:0000313" key="4">
    <source>
        <dbReference type="Proteomes" id="UP000199656"/>
    </source>
</evidence>
<proteinExistence type="predicted"/>
<dbReference type="PROSITE" id="PS51257">
    <property type="entry name" value="PROKAR_LIPOPROTEIN"/>
    <property type="match status" value="1"/>
</dbReference>
<evidence type="ECO:0000259" key="2">
    <source>
        <dbReference type="Pfam" id="PF00149"/>
    </source>
</evidence>
<gene>
    <name evidence="3" type="ORF">SAMN05660909_04374</name>
</gene>
<feature type="domain" description="Calcineurin-like phosphoesterase" evidence="2">
    <location>
        <begin position="92"/>
        <end position="314"/>
    </location>
</feature>
<dbReference type="Gene3D" id="3.60.21.10">
    <property type="match status" value="1"/>
</dbReference>
<dbReference type="Pfam" id="PF00149">
    <property type="entry name" value="Metallophos"/>
    <property type="match status" value="1"/>
</dbReference>
<sequence length="393" mass="43256">MKNKITRILYMAPLAALLFTACKKNDDDNKQPEEDLSPVQFVFTSDAHYGITRAAFQGKTNVDAHTVNAAMIAKINGLPEVTLPSDGGLNAGQKIGSIDYLFEGGDIANRMEVSAKVQTAATSWEQFKTDYLQNLTIKNKKNQKAEVLMVPGNHDVSNSIGYYATMSPLLDATSMANIYNLMFNVTTKSAANFDPKKDRINFSRDIAGVHFCFIQMWPDSSVRIWMEKDLQVVAPTTPVIIVAHDQPAVVSNHFTNPNGDHGINNTDKFDNVLDEIFKSGKTTSVADVIEQRAFVAFLKKHTNIKAYLHGHAHESKFYTYGGPDNDVALATVGADSPMKGVVSAADETKLSFHFAVLDPKTQTLTVREVLWNPEPANPSAAVKWGNMVTIKLK</sequence>
<dbReference type="STRING" id="408074.SAMN05660909_04374"/>